<dbReference type="GO" id="GO:0009318">
    <property type="term" value="C:exodeoxyribonuclease VII complex"/>
    <property type="evidence" value="ECO:0007669"/>
    <property type="project" value="UniProtKB-UniRule"/>
</dbReference>
<dbReference type="RefSeq" id="WP_023388280.1">
    <property type="nucleotide sequence ID" value="NZ_AXUN02000223.1"/>
</dbReference>
<comment type="subcellular location">
    <subcellularLocation>
        <location evidence="6">Cytoplasm</location>
    </subcellularLocation>
</comment>
<dbReference type="InterPro" id="IPR003761">
    <property type="entry name" value="Exonuc_VII_S"/>
</dbReference>
<dbReference type="Gene3D" id="1.10.287.1040">
    <property type="entry name" value="Exonuclease VII, small subunit"/>
    <property type="match status" value="1"/>
</dbReference>
<proteinExistence type="inferred from homology"/>
<dbReference type="GO" id="GO:0006308">
    <property type="term" value="P:DNA catabolic process"/>
    <property type="evidence" value="ECO:0007669"/>
    <property type="project" value="UniProtKB-UniRule"/>
</dbReference>
<gene>
    <name evidence="6" type="primary">xseB</name>
    <name evidence="7" type="ORF">T472_0218535</name>
</gene>
<dbReference type="PANTHER" id="PTHR34137:SF1">
    <property type="entry name" value="EXODEOXYRIBONUCLEASE 7 SMALL SUBUNIT"/>
    <property type="match status" value="1"/>
</dbReference>
<keyword evidence="5 6" id="KW-0269">Exonuclease</keyword>
<comment type="function">
    <text evidence="6">Bidirectionally degrades single-stranded DNA into large acid-insoluble oligonucleotides, which are then degraded further into small acid-soluble oligonucleotides.</text>
</comment>
<comment type="caution">
    <text evidence="7">The sequence shown here is derived from an EMBL/GenBank/DDBJ whole genome shotgun (WGS) entry which is preliminary data.</text>
</comment>
<comment type="subunit">
    <text evidence="6">Heterooligomer composed of large and small subunits.</text>
</comment>
<evidence type="ECO:0000256" key="1">
    <source>
        <dbReference type="ARBA" id="ARBA00009998"/>
    </source>
</evidence>
<name>V7HZ03_9CLOT</name>
<accession>V7HZ03</accession>
<organism evidence="7 8">
    <name type="scientific">Youngiibacter fragilis 232.1</name>
    <dbReference type="NCBI Taxonomy" id="994573"/>
    <lineage>
        <taxon>Bacteria</taxon>
        <taxon>Bacillati</taxon>
        <taxon>Bacillota</taxon>
        <taxon>Clostridia</taxon>
        <taxon>Eubacteriales</taxon>
        <taxon>Clostridiaceae</taxon>
        <taxon>Youngiibacter</taxon>
    </lineage>
</organism>
<evidence type="ECO:0000313" key="7">
    <source>
        <dbReference type="EMBL" id="ETA79200.1"/>
    </source>
</evidence>
<dbReference type="PANTHER" id="PTHR34137">
    <property type="entry name" value="EXODEOXYRIBONUCLEASE 7 SMALL SUBUNIT"/>
    <property type="match status" value="1"/>
</dbReference>
<keyword evidence="8" id="KW-1185">Reference proteome</keyword>
<comment type="similarity">
    <text evidence="1 6">Belongs to the XseB family.</text>
</comment>
<dbReference type="OrthoDB" id="1924430at2"/>
<keyword evidence="4 6" id="KW-0378">Hydrolase</keyword>
<dbReference type="Pfam" id="PF02609">
    <property type="entry name" value="Exonuc_VII_S"/>
    <property type="match status" value="1"/>
</dbReference>
<dbReference type="AlphaFoldDB" id="V7HZ03"/>
<protein>
    <recommendedName>
        <fullName evidence="6">Exodeoxyribonuclease 7 small subunit</fullName>
        <ecNumber evidence="6">3.1.11.6</ecNumber>
    </recommendedName>
    <alternativeName>
        <fullName evidence="6">Exodeoxyribonuclease VII small subunit</fullName>
        <shortName evidence="6">Exonuclease VII small subunit</shortName>
    </alternativeName>
</protein>
<reference evidence="7 8" key="1">
    <citation type="journal article" date="2014" name="Genome Announc.">
        <title>Genome Sequence of Youngiibacter fragilis, the Type Strain of the Genus Youngiibacter.</title>
        <authorList>
            <person name="Wawrik C.B."/>
            <person name="Callaghan A.V."/>
            <person name="Stamps B.W."/>
            <person name="Wawrik B."/>
        </authorList>
    </citation>
    <scope>NUCLEOTIDE SEQUENCE [LARGE SCALE GENOMIC DNA]</scope>
    <source>
        <strain evidence="7 8">232.1</strain>
    </source>
</reference>
<evidence type="ECO:0000256" key="6">
    <source>
        <dbReference type="HAMAP-Rule" id="MF_00337"/>
    </source>
</evidence>
<dbReference type="EMBL" id="AXUN02000223">
    <property type="protein sequence ID" value="ETA79200.1"/>
    <property type="molecule type" value="Genomic_DNA"/>
</dbReference>
<evidence type="ECO:0000256" key="5">
    <source>
        <dbReference type="ARBA" id="ARBA00022839"/>
    </source>
</evidence>
<dbReference type="STRING" id="994573.T472_0218535"/>
<evidence type="ECO:0000313" key="8">
    <source>
        <dbReference type="Proteomes" id="UP000017747"/>
    </source>
</evidence>
<keyword evidence="2 6" id="KW-0963">Cytoplasm</keyword>
<dbReference type="SUPFAM" id="SSF116842">
    <property type="entry name" value="XseB-like"/>
    <property type="match status" value="1"/>
</dbReference>
<keyword evidence="3 6" id="KW-0540">Nuclease</keyword>
<comment type="catalytic activity">
    <reaction evidence="6">
        <text>Exonucleolytic cleavage in either 5'- to 3'- or 3'- to 5'-direction to yield nucleoside 5'-phosphates.</text>
        <dbReference type="EC" id="3.1.11.6"/>
    </reaction>
</comment>
<dbReference type="InterPro" id="IPR037004">
    <property type="entry name" value="Exonuc_VII_ssu_sf"/>
</dbReference>
<dbReference type="GO" id="GO:0005829">
    <property type="term" value="C:cytosol"/>
    <property type="evidence" value="ECO:0007669"/>
    <property type="project" value="TreeGrafter"/>
</dbReference>
<dbReference type="NCBIfam" id="TIGR01280">
    <property type="entry name" value="xseB"/>
    <property type="match status" value="1"/>
</dbReference>
<dbReference type="HAMAP" id="MF_00337">
    <property type="entry name" value="Exonuc_7_S"/>
    <property type="match status" value="1"/>
</dbReference>
<evidence type="ECO:0000256" key="3">
    <source>
        <dbReference type="ARBA" id="ARBA00022722"/>
    </source>
</evidence>
<evidence type="ECO:0000256" key="4">
    <source>
        <dbReference type="ARBA" id="ARBA00022801"/>
    </source>
</evidence>
<dbReference type="eggNOG" id="ENOG502ZIWS">
    <property type="taxonomic scope" value="Bacteria"/>
</dbReference>
<dbReference type="GO" id="GO:0008855">
    <property type="term" value="F:exodeoxyribonuclease VII activity"/>
    <property type="evidence" value="ECO:0007669"/>
    <property type="project" value="UniProtKB-UniRule"/>
</dbReference>
<dbReference type="Proteomes" id="UP000017747">
    <property type="component" value="Unassembled WGS sequence"/>
</dbReference>
<dbReference type="EC" id="3.1.11.6" evidence="6"/>
<sequence length="71" mass="8096">MAKKKRTYKEIMEELDAAIKELENGGLPLEEAIEKYELGVKLSGELLVILEKAEERVRIMEEDGEKNFEGA</sequence>
<evidence type="ECO:0000256" key="2">
    <source>
        <dbReference type="ARBA" id="ARBA00022490"/>
    </source>
</evidence>